<dbReference type="Proteomes" id="UP000001058">
    <property type="component" value="Unassembled WGS sequence"/>
</dbReference>
<name>D8TWW6_VOLCA</name>
<dbReference type="eggNOG" id="KOG0712">
    <property type="taxonomic scope" value="Eukaryota"/>
</dbReference>
<dbReference type="KEGG" id="vcn:VOLCADRAFT_104899"/>
<gene>
    <name evidence="3" type="primary">dnj17</name>
    <name evidence="3" type="ORF">VOLCADRAFT_104899</name>
</gene>
<dbReference type="InParanoid" id="D8TWW6"/>
<protein>
    <submittedName>
        <fullName evidence="3">Molecular chaperone</fullName>
    </submittedName>
</protein>
<dbReference type="PROSITE" id="PS50053">
    <property type="entry name" value="UBIQUITIN_2"/>
    <property type="match status" value="1"/>
</dbReference>
<dbReference type="InterPro" id="IPR029071">
    <property type="entry name" value="Ubiquitin-like_domsf"/>
</dbReference>
<feature type="domain" description="Ubiquitin-like" evidence="1">
    <location>
        <begin position="354"/>
        <end position="412"/>
    </location>
</feature>
<evidence type="ECO:0000313" key="3">
    <source>
        <dbReference type="EMBL" id="EFJ48224.1"/>
    </source>
</evidence>
<dbReference type="InterPro" id="IPR001623">
    <property type="entry name" value="DnaJ_domain"/>
</dbReference>
<dbReference type="RefSeq" id="XP_002950909.1">
    <property type="nucleotide sequence ID" value="XM_002950863.1"/>
</dbReference>
<organism evidence="4">
    <name type="scientific">Volvox carteri f. nagariensis</name>
    <dbReference type="NCBI Taxonomy" id="3068"/>
    <lineage>
        <taxon>Eukaryota</taxon>
        <taxon>Viridiplantae</taxon>
        <taxon>Chlorophyta</taxon>
        <taxon>core chlorophytes</taxon>
        <taxon>Chlorophyceae</taxon>
        <taxon>CS clade</taxon>
        <taxon>Chlamydomonadales</taxon>
        <taxon>Volvocaceae</taxon>
        <taxon>Volvox</taxon>
    </lineage>
</organism>
<dbReference type="EMBL" id="GL378341">
    <property type="protein sequence ID" value="EFJ48224.1"/>
    <property type="molecule type" value="Genomic_DNA"/>
</dbReference>
<reference evidence="3 4" key="1">
    <citation type="journal article" date="2010" name="Science">
        <title>Genomic analysis of organismal complexity in the multicellular green alga Volvox carteri.</title>
        <authorList>
            <person name="Prochnik S.E."/>
            <person name="Umen J."/>
            <person name="Nedelcu A.M."/>
            <person name="Hallmann A."/>
            <person name="Miller S.M."/>
            <person name="Nishii I."/>
            <person name="Ferris P."/>
            <person name="Kuo A."/>
            <person name="Mitros T."/>
            <person name="Fritz-Laylin L.K."/>
            <person name="Hellsten U."/>
            <person name="Chapman J."/>
            <person name="Simakov O."/>
            <person name="Rensing S.A."/>
            <person name="Terry A."/>
            <person name="Pangilinan J."/>
            <person name="Kapitonov V."/>
            <person name="Jurka J."/>
            <person name="Salamov A."/>
            <person name="Shapiro H."/>
            <person name="Schmutz J."/>
            <person name="Grimwood J."/>
            <person name="Lindquist E."/>
            <person name="Lucas S."/>
            <person name="Grigoriev I.V."/>
            <person name="Schmitt R."/>
            <person name="Kirk D."/>
            <person name="Rokhsar D.S."/>
        </authorList>
    </citation>
    <scope>NUCLEOTIDE SEQUENCE [LARGE SCALE GENOMIC DNA]</scope>
    <source>
        <strain evidence="4">f. Nagariensis / Eve</strain>
    </source>
</reference>
<dbReference type="PANTHER" id="PTHR41749:SF1">
    <property type="entry name" value="UBIQUITIN-LIKE DOMAIN-CONTAINING PROTEIN"/>
    <property type="match status" value="1"/>
</dbReference>
<proteinExistence type="predicted"/>
<dbReference type="InterPro" id="IPR036869">
    <property type="entry name" value="J_dom_sf"/>
</dbReference>
<dbReference type="InterPro" id="IPR000626">
    <property type="entry name" value="Ubiquitin-like_dom"/>
</dbReference>
<evidence type="ECO:0000259" key="2">
    <source>
        <dbReference type="PROSITE" id="PS50076"/>
    </source>
</evidence>
<dbReference type="SMART" id="SM00271">
    <property type="entry name" value="DnaJ"/>
    <property type="match status" value="1"/>
</dbReference>
<dbReference type="CDD" id="cd06257">
    <property type="entry name" value="DnaJ"/>
    <property type="match status" value="1"/>
</dbReference>
<dbReference type="PANTHER" id="PTHR41749">
    <property type="entry name" value="UBIQUITIN-LIKE DOMAIN-CONTAINING PROTEIN"/>
    <property type="match status" value="1"/>
</dbReference>
<dbReference type="Gene3D" id="1.10.287.110">
    <property type="entry name" value="DnaJ domain"/>
    <property type="match status" value="1"/>
</dbReference>
<dbReference type="AlphaFoldDB" id="D8TWW6"/>
<dbReference type="GeneID" id="9618408"/>
<keyword evidence="4" id="KW-1185">Reference proteome</keyword>
<dbReference type="CDD" id="cd17039">
    <property type="entry name" value="Ubl_ubiquitin_like"/>
    <property type="match status" value="1"/>
</dbReference>
<dbReference type="PROSITE" id="PS50076">
    <property type="entry name" value="DNAJ_2"/>
    <property type="match status" value="1"/>
</dbReference>
<dbReference type="SUPFAM" id="SSF54236">
    <property type="entry name" value="Ubiquitin-like"/>
    <property type="match status" value="1"/>
</dbReference>
<dbReference type="Pfam" id="PF00226">
    <property type="entry name" value="DnaJ"/>
    <property type="match status" value="1"/>
</dbReference>
<evidence type="ECO:0000259" key="1">
    <source>
        <dbReference type="PROSITE" id="PS50053"/>
    </source>
</evidence>
<dbReference type="PRINTS" id="PR00625">
    <property type="entry name" value="JDOMAIN"/>
</dbReference>
<feature type="domain" description="J" evidence="2">
    <location>
        <begin position="43"/>
        <end position="107"/>
    </location>
</feature>
<accession>D8TWW6</accession>
<dbReference type="OrthoDB" id="539371at2759"/>
<dbReference type="SUPFAM" id="SSF46565">
    <property type="entry name" value="Chaperone J-domain"/>
    <property type="match status" value="1"/>
</dbReference>
<evidence type="ECO:0000313" key="4">
    <source>
        <dbReference type="Proteomes" id="UP000001058"/>
    </source>
</evidence>
<sequence length="428" mass="47686">MLMKLDSFTPKALNLRRMHTLKRNLSATRSSVSVRCTASSRSSYFEILGVTESASLEEVKAAFRSKSKYLHPDVNKAPTAARDFMLLRRAYTTLASPELRAEYEAILGLPSARSRDPRFARFERWRREVIPDLVIQVDAWTRTIDGYLAAWRASIEKRERNLVRLYSACASLVRQLQQLRSEEGCTQQYNAPPSAPWQLQPQQQDAWCYPDADFLSVASPADVPSGGDGNASSYDIEKVVEAAEAMLKEITTEIEGIATDSGDGTARLEREVEKRYQQVSMRYPAYPDIVWMDMWEETSGSRGSYIAPVAFRFAAAHFWGSLNMDLSSVDLESSREQAAATKAAEARAEEGADVTLLLSLPEGEKAVHKFKTGVTVAYVKAFVAEQHHVEFAKMKLLLGGRMLIDPLSLSDCPGIVPGQEITVEVSVN</sequence>
<dbReference type="STRING" id="3068.D8TWW6"/>